<name>A0A2N6SCZ8_9BACL</name>
<comment type="caution">
    <text evidence="10">The sequence shown here is derived from an EMBL/GenBank/DDBJ whole genome shotgun (WGS) entry which is preliminary data.</text>
</comment>
<dbReference type="InterPro" id="IPR058535">
    <property type="entry name" value="MafB19-deam"/>
</dbReference>
<keyword evidence="6 8" id="KW-0862">Zinc</keyword>
<dbReference type="InterPro" id="IPR028883">
    <property type="entry name" value="tRNA_aden_deaminase"/>
</dbReference>
<feature type="binding site" evidence="8">
    <location>
        <position position="83"/>
    </location>
    <ligand>
        <name>Zn(2+)</name>
        <dbReference type="ChEBI" id="CHEBI:29105"/>
        <note>catalytic</note>
    </ligand>
</feature>
<dbReference type="PROSITE" id="PS00903">
    <property type="entry name" value="CYT_DCMP_DEAMINASES_1"/>
    <property type="match status" value="1"/>
</dbReference>
<dbReference type="Pfam" id="PF14437">
    <property type="entry name" value="MafB19-deam"/>
    <property type="match status" value="1"/>
</dbReference>
<organism evidence="10 11">
    <name type="scientific">Gemella sanguinis</name>
    <dbReference type="NCBI Taxonomy" id="84135"/>
    <lineage>
        <taxon>Bacteria</taxon>
        <taxon>Bacillati</taxon>
        <taxon>Bacillota</taxon>
        <taxon>Bacilli</taxon>
        <taxon>Bacillales</taxon>
        <taxon>Gemellaceae</taxon>
        <taxon>Gemella</taxon>
    </lineage>
</organism>
<comment type="subunit">
    <text evidence="2 8">Homodimer.</text>
</comment>
<gene>
    <name evidence="8" type="primary">tadA</name>
    <name evidence="10" type="ORF">CJ218_08270</name>
</gene>
<evidence type="ECO:0000313" key="10">
    <source>
        <dbReference type="EMBL" id="PMC51825.1"/>
    </source>
</evidence>
<proteinExistence type="inferred from homology"/>
<dbReference type="PROSITE" id="PS51747">
    <property type="entry name" value="CYT_DCMP_DEAMINASES_2"/>
    <property type="match status" value="1"/>
</dbReference>
<keyword evidence="3 8" id="KW-0819">tRNA processing</keyword>
<dbReference type="GO" id="GO:0008270">
    <property type="term" value="F:zinc ion binding"/>
    <property type="evidence" value="ECO:0007669"/>
    <property type="project" value="UniProtKB-UniRule"/>
</dbReference>
<dbReference type="HAMAP" id="MF_00972">
    <property type="entry name" value="tRNA_aden_deaminase"/>
    <property type="match status" value="1"/>
</dbReference>
<accession>A0A2N6SCZ8</accession>
<protein>
    <recommendedName>
        <fullName evidence="8">tRNA-specific adenosine deaminase</fullName>
        <ecNumber evidence="8">3.5.4.33</ecNumber>
    </recommendedName>
</protein>
<evidence type="ECO:0000313" key="11">
    <source>
        <dbReference type="Proteomes" id="UP000235670"/>
    </source>
</evidence>
<comment type="function">
    <text evidence="8">Catalyzes the deamination of adenosine to inosine at the wobble position 34 of tRNA(Arg2).</text>
</comment>
<dbReference type="PANTHER" id="PTHR11079">
    <property type="entry name" value="CYTOSINE DEAMINASE FAMILY MEMBER"/>
    <property type="match status" value="1"/>
</dbReference>
<dbReference type="AlphaFoldDB" id="A0A2N6SCZ8"/>
<evidence type="ECO:0000256" key="7">
    <source>
        <dbReference type="ARBA" id="ARBA00048045"/>
    </source>
</evidence>
<dbReference type="GO" id="GO:0052717">
    <property type="term" value="F:tRNA-specific adenosine-34 deaminase activity"/>
    <property type="evidence" value="ECO:0007669"/>
    <property type="project" value="UniProtKB-UniRule"/>
</dbReference>
<dbReference type="InterPro" id="IPR016192">
    <property type="entry name" value="APOBEC/CMP_deaminase_Zn-bd"/>
</dbReference>
<keyword evidence="5 8" id="KW-0378">Hydrolase</keyword>
<keyword evidence="4 8" id="KW-0479">Metal-binding</keyword>
<evidence type="ECO:0000256" key="2">
    <source>
        <dbReference type="ARBA" id="ARBA00011738"/>
    </source>
</evidence>
<dbReference type="SUPFAM" id="SSF53927">
    <property type="entry name" value="Cytidine deaminase-like"/>
    <property type="match status" value="1"/>
</dbReference>
<dbReference type="STRING" id="84135.GCA_001052115_01184"/>
<comment type="cofactor">
    <cofactor evidence="8">
        <name>Zn(2+)</name>
        <dbReference type="ChEBI" id="CHEBI:29105"/>
    </cofactor>
    <text evidence="8">Binds 1 zinc ion per subunit.</text>
</comment>
<reference evidence="10 11" key="1">
    <citation type="submission" date="2017-09" db="EMBL/GenBank/DDBJ databases">
        <title>Bacterial strain isolated from the female urinary microbiota.</title>
        <authorList>
            <person name="Thomas-White K."/>
            <person name="Kumar N."/>
            <person name="Forster S."/>
            <person name="Putonti C."/>
            <person name="Lawley T."/>
            <person name="Wolfe A.J."/>
        </authorList>
    </citation>
    <scope>NUCLEOTIDE SEQUENCE [LARGE SCALE GENOMIC DNA]</scope>
    <source>
        <strain evidence="10 11">UMB0186</strain>
    </source>
</reference>
<dbReference type="Proteomes" id="UP000235670">
    <property type="component" value="Unassembled WGS sequence"/>
</dbReference>
<sequence>MKEHSYYMELALEEARRAYEKGEVPIGAVLVVDGEVVARGHNTREETQQALNHAEMITIKRACEKQGFWRLDNSYLYTTIEPCVMCSGAIVQARVENVIYGAKDPKYGCCGSCMDLVSDNKFNHQATVISGVLEDECSSLMKYFFKELRENKKKN</sequence>
<evidence type="ECO:0000256" key="5">
    <source>
        <dbReference type="ARBA" id="ARBA00022801"/>
    </source>
</evidence>
<dbReference type="PANTHER" id="PTHR11079:SF202">
    <property type="entry name" value="TRNA-SPECIFIC ADENOSINE DEAMINASE"/>
    <property type="match status" value="1"/>
</dbReference>
<evidence type="ECO:0000256" key="3">
    <source>
        <dbReference type="ARBA" id="ARBA00022694"/>
    </source>
</evidence>
<comment type="catalytic activity">
    <reaction evidence="7 8">
        <text>adenosine(34) in tRNA + H2O + H(+) = inosine(34) in tRNA + NH4(+)</text>
        <dbReference type="Rhea" id="RHEA:43168"/>
        <dbReference type="Rhea" id="RHEA-COMP:10373"/>
        <dbReference type="Rhea" id="RHEA-COMP:10374"/>
        <dbReference type="ChEBI" id="CHEBI:15377"/>
        <dbReference type="ChEBI" id="CHEBI:15378"/>
        <dbReference type="ChEBI" id="CHEBI:28938"/>
        <dbReference type="ChEBI" id="CHEBI:74411"/>
        <dbReference type="ChEBI" id="CHEBI:82852"/>
        <dbReference type="EC" id="3.5.4.33"/>
    </reaction>
</comment>
<dbReference type="InterPro" id="IPR002125">
    <property type="entry name" value="CMP_dCMP_dom"/>
</dbReference>
<dbReference type="FunFam" id="3.40.140.10:FF:000005">
    <property type="entry name" value="tRNA-specific adenosine deaminase"/>
    <property type="match status" value="1"/>
</dbReference>
<feature type="active site" description="Proton donor" evidence="8">
    <location>
        <position position="55"/>
    </location>
</feature>
<evidence type="ECO:0000259" key="9">
    <source>
        <dbReference type="PROSITE" id="PS51747"/>
    </source>
</evidence>
<evidence type="ECO:0000256" key="4">
    <source>
        <dbReference type="ARBA" id="ARBA00022723"/>
    </source>
</evidence>
<evidence type="ECO:0000256" key="1">
    <source>
        <dbReference type="ARBA" id="ARBA00010669"/>
    </source>
</evidence>
<dbReference type="Gene3D" id="3.40.140.10">
    <property type="entry name" value="Cytidine Deaminase, domain 2"/>
    <property type="match status" value="1"/>
</dbReference>
<dbReference type="OrthoDB" id="9802676at2"/>
<comment type="similarity">
    <text evidence="1">Belongs to the cytidine and deoxycytidylate deaminase family. ADAT2 subfamily.</text>
</comment>
<dbReference type="NCBIfam" id="NF008113">
    <property type="entry name" value="PRK10860.1"/>
    <property type="match status" value="1"/>
</dbReference>
<evidence type="ECO:0000256" key="6">
    <source>
        <dbReference type="ARBA" id="ARBA00022833"/>
    </source>
</evidence>
<dbReference type="EC" id="3.5.4.33" evidence="8"/>
<feature type="binding site" evidence="8">
    <location>
        <position position="53"/>
    </location>
    <ligand>
        <name>Zn(2+)</name>
        <dbReference type="ChEBI" id="CHEBI:29105"/>
        <note>catalytic</note>
    </ligand>
</feature>
<feature type="domain" description="CMP/dCMP-type deaminase" evidence="9">
    <location>
        <begin position="2"/>
        <end position="112"/>
    </location>
</feature>
<dbReference type="CDD" id="cd01285">
    <property type="entry name" value="nucleoside_deaminase"/>
    <property type="match status" value="1"/>
</dbReference>
<dbReference type="RefSeq" id="WP_102190234.1">
    <property type="nucleotide sequence ID" value="NZ_PNGT01000010.1"/>
</dbReference>
<feature type="binding site" evidence="8">
    <location>
        <position position="86"/>
    </location>
    <ligand>
        <name>Zn(2+)</name>
        <dbReference type="ChEBI" id="CHEBI:29105"/>
        <note>catalytic</note>
    </ligand>
</feature>
<dbReference type="InterPro" id="IPR016193">
    <property type="entry name" value="Cytidine_deaminase-like"/>
</dbReference>
<evidence type="ECO:0000256" key="8">
    <source>
        <dbReference type="HAMAP-Rule" id="MF_00972"/>
    </source>
</evidence>
<dbReference type="GO" id="GO:0002100">
    <property type="term" value="P:tRNA wobble adenosine to inosine editing"/>
    <property type="evidence" value="ECO:0007669"/>
    <property type="project" value="UniProtKB-UniRule"/>
</dbReference>
<dbReference type="EMBL" id="PNGT01000010">
    <property type="protein sequence ID" value="PMC51825.1"/>
    <property type="molecule type" value="Genomic_DNA"/>
</dbReference>